<evidence type="ECO:0000256" key="6">
    <source>
        <dbReference type="ARBA" id="ARBA00022777"/>
    </source>
</evidence>
<proteinExistence type="predicted"/>
<evidence type="ECO:0000256" key="1">
    <source>
        <dbReference type="ARBA" id="ARBA00000085"/>
    </source>
</evidence>
<feature type="transmembrane region" description="Helical" evidence="10">
    <location>
        <begin position="21"/>
        <end position="41"/>
    </location>
</feature>
<evidence type="ECO:0000256" key="7">
    <source>
        <dbReference type="ARBA" id="ARBA00022840"/>
    </source>
</evidence>
<dbReference type="CDD" id="cd16917">
    <property type="entry name" value="HATPase_UhpB-NarQ-NarX-like"/>
    <property type="match status" value="1"/>
</dbReference>
<dbReference type="Gene3D" id="3.30.565.10">
    <property type="entry name" value="Histidine kinase-like ATPase, C-terminal domain"/>
    <property type="match status" value="1"/>
</dbReference>
<keyword evidence="15" id="KW-1185">Reference proteome</keyword>
<keyword evidence="7" id="KW-0067">ATP-binding</keyword>
<comment type="caution">
    <text evidence="14">The sequence shown here is derived from an EMBL/GenBank/DDBJ whole genome shotgun (WGS) entry which is preliminary data.</text>
</comment>
<dbReference type="PANTHER" id="PTHR24421">
    <property type="entry name" value="NITRATE/NITRITE SENSOR PROTEIN NARX-RELATED"/>
    <property type="match status" value="1"/>
</dbReference>
<evidence type="ECO:0000313" key="14">
    <source>
        <dbReference type="EMBL" id="MDJ1130802.1"/>
    </source>
</evidence>
<keyword evidence="8" id="KW-0902">Two-component regulatory system</keyword>
<dbReference type="Pfam" id="PF02518">
    <property type="entry name" value="HATPase_c"/>
    <property type="match status" value="1"/>
</dbReference>
<dbReference type="GO" id="GO:0016301">
    <property type="term" value="F:kinase activity"/>
    <property type="evidence" value="ECO:0007669"/>
    <property type="project" value="UniProtKB-KW"/>
</dbReference>
<dbReference type="RefSeq" id="WP_274043581.1">
    <property type="nucleotide sequence ID" value="NZ_JANCPR020000002.1"/>
</dbReference>
<dbReference type="PANTHER" id="PTHR24421:SF10">
    <property type="entry name" value="NITRATE_NITRITE SENSOR PROTEIN NARQ"/>
    <property type="match status" value="1"/>
</dbReference>
<evidence type="ECO:0000259" key="11">
    <source>
        <dbReference type="Pfam" id="PF02518"/>
    </source>
</evidence>
<gene>
    <name evidence="14" type="ORF">NMN56_002320</name>
</gene>
<dbReference type="InterPro" id="IPR050482">
    <property type="entry name" value="Sensor_HK_TwoCompSys"/>
</dbReference>
<keyword evidence="6 14" id="KW-0418">Kinase</keyword>
<evidence type="ECO:0000259" key="13">
    <source>
        <dbReference type="Pfam" id="PF23539"/>
    </source>
</evidence>
<evidence type="ECO:0000259" key="12">
    <source>
        <dbReference type="Pfam" id="PF07730"/>
    </source>
</evidence>
<keyword evidence="5" id="KW-0547">Nucleotide-binding</keyword>
<dbReference type="EC" id="2.7.13.3" evidence="2"/>
<evidence type="ECO:0000256" key="8">
    <source>
        <dbReference type="ARBA" id="ARBA00023012"/>
    </source>
</evidence>
<keyword evidence="4" id="KW-0808">Transferase</keyword>
<evidence type="ECO:0000256" key="2">
    <source>
        <dbReference type="ARBA" id="ARBA00012438"/>
    </source>
</evidence>
<feature type="transmembrane region" description="Helical" evidence="10">
    <location>
        <begin position="146"/>
        <end position="163"/>
    </location>
</feature>
<dbReference type="InterPro" id="IPR036890">
    <property type="entry name" value="HATPase_C_sf"/>
</dbReference>
<dbReference type="InterPro" id="IPR011712">
    <property type="entry name" value="Sig_transdc_His_kin_sub3_dim/P"/>
</dbReference>
<feature type="domain" description="Histidine kinase/HSP90-like ATPase" evidence="11">
    <location>
        <begin position="362"/>
        <end position="462"/>
    </location>
</feature>
<evidence type="ECO:0000256" key="5">
    <source>
        <dbReference type="ARBA" id="ARBA00022741"/>
    </source>
</evidence>
<keyword evidence="3" id="KW-0597">Phosphoprotein</keyword>
<reference evidence="14 15" key="1">
    <citation type="submission" date="2023-05" db="EMBL/GenBank/DDBJ databases">
        <title>Streptantibioticus silvisoli sp. nov., acidotolerant actinomycetes 1 from pine litter.</title>
        <authorList>
            <person name="Swiecimska M."/>
            <person name="Golinska P."/>
            <person name="Sangal V."/>
            <person name="Wachnowicz B."/>
            <person name="Goodfellow M."/>
        </authorList>
    </citation>
    <scope>NUCLEOTIDE SEQUENCE [LARGE SCALE GENOMIC DNA]</scope>
    <source>
        <strain evidence="14 15">DSM 42109</strain>
    </source>
</reference>
<dbReference type="InterPro" id="IPR003594">
    <property type="entry name" value="HATPase_dom"/>
</dbReference>
<dbReference type="Gene3D" id="1.20.5.1930">
    <property type="match status" value="1"/>
</dbReference>
<dbReference type="EMBL" id="JANCPR020000002">
    <property type="protein sequence ID" value="MDJ1130802.1"/>
    <property type="molecule type" value="Genomic_DNA"/>
</dbReference>
<dbReference type="Pfam" id="PF23539">
    <property type="entry name" value="DUF7134"/>
    <property type="match status" value="1"/>
</dbReference>
<evidence type="ECO:0000313" key="15">
    <source>
        <dbReference type="Proteomes" id="UP001214441"/>
    </source>
</evidence>
<evidence type="ECO:0000256" key="10">
    <source>
        <dbReference type="SAM" id="Phobius"/>
    </source>
</evidence>
<organism evidence="14 15">
    <name type="scientific">Streptomyces iconiensis</name>
    <dbReference type="NCBI Taxonomy" id="1384038"/>
    <lineage>
        <taxon>Bacteria</taxon>
        <taxon>Bacillati</taxon>
        <taxon>Actinomycetota</taxon>
        <taxon>Actinomycetes</taxon>
        <taxon>Kitasatosporales</taxon>
        <taxon>Streptomycetaceae</taxon>
        <taxon>Streptomyces</taxon>
    </lineage>
</organism>
<evidence type="ECO:0000256" key="4">
    <source>
        <dbReference type="ARBA" id="ARBA00022679"/>
    </source>
</evidence>
<evidence type="ECO:0000256" key="3">
    <source>
        <dbReference type="ARBA" id="ARBA00022553"/>
    </source>
</evidence>
<keyword evidence="10" id="KW-1133">Transmembrane helix</keyword>
<dbReference type="Pfam" id="PF07730">
    <property type="entry name" value="HisKA_3"/>
    <property type="match status" value="1"/>
</dbReference>
<feature type="compositionally biased region" description="Low complexity" evidence="9">
    <location>
        <begin position="269"/>
        <end position="303"/>
    </location>
</feature>
<evidence type="ECO:0000256" key="9">
    <source>
        <dbReference type="SAM" id="MobiDB-lite"/>
    </source>
</evidence>
<dbReference type="InterPro" id="IPR055558">
    <property type="entry name" value="DUF7134"/>
</dbReference>
<feature type="region of interest" description="Disordered" evidence="9">
    <location>
        <begin position="257"/>
        <end position="337"/>
    </location>
</feature>
<dbReference type="SUPFAM" id="SSF55874">
    <property type="entry name" value="ATPase domain of HSP90 chaperone/DNA topoisomerase II/histidine kinase"/>
    <property type="match status" value="1"/>
</dbReference>
<feature type="domain" description="DUF7134" evidence="13">
    <location>
        <begin position="22"/>
        <end position="160"/>
    </location>
</feature>
<accession>A0ABT6ZP15</accession>
<dbReference type="Proteomes" id="UP001214441">
    <property type="component" value="Unassembled WGS sequence"/>
</dbReference>
<feature type="transmembrane region" description="Helical" evidence="10">
    <location>
        <begin position="78"/>
        <end position="102"/>
    </location>
</feature>
<comment type="catalytic activity">
    <reaction evidence="1">
        <text>ATP + protein L-histidine = ADP + protein N-phospho-L-histidine.</text>
        <dbReference type="EC" id="2.7.13.3"/>
    </reaction>
</comment>
<feature type="domain" description="Signal transduction histidine kinase subgroup 3 dimerisation and phosphoacceptor" evidence="12">
    <location>
        <begin position="194"/>
        <end position="259"/>
    </location>
</feature>
<feature type="transmembrane region" description="Helical" evidence="10">
    <location>
        <begin position="114"/>
        <end position="134"/>
    </location>
</feature>
<name>A0ABT6ZP15_9ACTN</name>
<sequence>MTSASMDAETRTAHPSRPRRVLRHPVVADCVAVGVAVWLSLVQDLKNPHLGPFPPWLNLTLGVVVALTLLARRRAPEVVLAVCLAAHVTQLSVMTLFLALYAEGAYRGPRHRRVAWGAALVSLLALSFQSTALLREPQHLLSPQALIFLLLTLVPFLLGMYVGERKAVLRAWVDRAERAEREQTLIADAAVAEERRRIAGEMHDVVSHQVSLMVVHANALHYVAGDETATKGASTTIATAGRQALDELREMIGVLRRPQGEQPPPDAAPPSATEEAATPHQDPGAAASGAGSKTGTETGTRTRTGTEDRTETDPDPEPGSGPVTNRPALTRLPTLIASSRSAGLPVVLRTTGEPRPLPESTERAAYRIVQEALTNVHKHASGAETEVTVAYQHDTVRVGVRNRAPSGERTGRGTAPDGTPLLPSGGHGLIGLRERVRLAGGTIDMGPHPDGGFQVTAQLPAPTRTKATAGTVTGTGASTGAGT</sequence>
<keyword evidence="10" id="KW-0472">Membrane</keyword>
<protein>
    <recommendedName>
        <fullName evidence="2">histidine kinase</fullName>
        <ecNumber evidence="2">2.7.13.3</ecNumber>
    </recommendedName>
</protein>
<feature type="transmembrane region" description="Helical" evidence="10">
    <location>
        <begin position="53"/>
        <end position="71"/>
    </location>
</feature>
<feature type="region of interest" description="Disordered" evidence="9">
    <location>
        <begin position="403"/>
        <end position="427"/>
    </location>
</feature>
<keyword evidence="10" id="KW-0812">Transmembrane</keyword>